<evidence type="ECO:0000313" key="2">
    <source>
        <dbReference type="Proteomes" id="UP000002279"/>
    </source>
</evidence>
<name>A0A6I8PC32_ORNAN</name>
<dbReference type="PANTHER" id="PTHR28606">
    <property type="entry name" value="INTERLEUKIN-34"/>
    <property type="match status" value="1"/>
</dbReference>
<keyword evidence="2" id="KW-1185">Reference proteome</keyword>
<dbReference type="GO" id="GO:0008284">
    <property type="term" value="P:positive regulation of cell population proliferation"/>
    <property type="evidence" value="ECO:0000318"/>
    <property type="project" value="GO_Central"/>
</dbReference>
<dbReference type="GO" id="GO:0045657">
    <property type="term" value="P:positive regulation of monocyte differentiation"/>
    <property type="evidence" value="ECO:0000318"/>
    <property type="project" value="GO_Central"/>
</dbReference>
<dbReference type="InterPro" id="IPR020415">
    <property type="entry name" value="IL-34"/>
</dbReference>
<dbReference type="Gene3D" id="1.20.1250.80">
    <property type="entry name" value="Interleukin-34"/>
    <property type="match status" value="1"/>
</dbReference>
<dbReference type="GO" id="GO:0005157">
    <property type="term" value="F:macrophage colony-stimulating factor receptor binding"/>
    <property type="evidence" value="ECO:0000318"/>
    <property type="project" value="GO_Central"/>
</dbReference>
<reference evidence="1" key="3">
    <citation type="submission" date="2025-09" db="UniProtKB">
        <authorList>
            <consortium name="Ensembl"/>
        </authorList>
    </citation>
    <scope>IDENTIFICATION</scope>
    <source>
        <strain evidence="1">Glennie</strain>
    </source>
</reference>
<proteinExistence type="predicted"/>
<dbReference type="GeneTree" id="ENSGT00390000000932"/>
<gene>
    <name evidence="1" type="primary">IL34</name>
</gene>
<dbReference type="GO" id="GO:0045651">
    <property type="term" value="P:positive regulation of macrophage differentiation"/>
    <property type="evidence" value="ECO:0000318"/>
    <property type="project" value="GO_Central"/>
</dbReference>
<dbReference type="AlphaFoldDB" id="A0A6I8PC32"/>
<dbReference type="Bgee" id="ENSOANG00000050219">
    <property type="expression patterns" value="Expressed in liver and 8 other cell types or tissues"/>
</dbReference>
<dbReference type="Ensembl" id="ENSOANT00000051100.1">
    <property type="protein sequence ID" value="ENSOANP00000050280.1"/>
    <property type="gene ID" value="ENSOANG00000050219.1"/>
</dbReference>
<dbReference type="InterPro" id="IPR038328">
    <property type="entry name" value="IL-34_sf"/>
</dbReference>
<protein>
    <submittedName>
        <fullName evidence="1">Interleukin 34</fullName>
    </submittedName>
</protein>
<dbReference type="Pfam" id="PF15036">
    <property type="entry name" value="IL34"/>
    <property type="match status" value="1"/>
</dbReference>
<accession>A0A6I8PC32</accession>
<dbReference type="PRINTS" id="PR01938">
    <property type="entry name" value="INTRLEUKIN34"/>
</dbReference>
<dbReference type="PANTHER" id="PTHR28606:SF1">
    <property type="entry name" value="INTERLEUKIN-34"/>
    <property type="match status" value="1"/>
</dbReference>
<dbReference type="GO" id="GO:0005615">
    <property type="term" value="C:extracellular space"/>
    <property type="evidence" value="ECO:0000318"/>
    <property type="project" value="GO_Central"/>
</dbReference>
<evidence type="ECO:0000313" key="1">
    <source>
        <dbReference type="Ensembl" id="ENSOANP00000050280.1"/>
    </source>
</evidence>
<dbReference type="Proteomes" id="UP000002279">
    <property type="component" value="Chromosome 11"/>
</dbReference>
<organism evidence="1 2">
    <name type="scientific">Ornithorhynchus anatinus</name>
    <name type="common">Duckbill platypus</name>
    <dbReference type="NCBI Taxonomy" id="9258"/>
    <lineage>
        <taxon>Eukaryota</taxon>
        <taxon>Metazoa</taxon>
        <taxon>Chordata</taxon>
        <taxon>Craniata</taxon>
        <taxon>Vertebrata</taxon>
        <taxon>Euteleostomi</taxon>
        <taxon>Mammalia</taxon>
        <taxon>Monotremata</taxon>
        <taxon>Ornithorhynchidae</taxon>
        <taxon>Ornithorhynchus</taxon>
    </lineage>
</organism>
<dbReference type="FunCoup" id="A0A6I8PC32">
    <property type="interactions" value="372"/>
</dbReference>
<reference evidence="1 2" key="1">
    <citation type="journal article" date="2008" name="Nature">
        <title>Genome analysis of the platypus reveals unique signatures of evolution.</title>
        <authorList>
            <person name="Warren W.C."/>
            <person name="Hillier L.W."/>
            <person name="Marshall Graves J.A."/>
            <person name="Birney E."/>
            <person name="Ponting C.P."/>
            <person name="Grutzner F."/>
            <person name="Belov K."/>
            <person name="Miller W."/>
            <person name="Clarke L."/>
            <person name="Chinwalla A.T."/>
            <person name="Yang S.P."/>
            <person name="Heger A."/>
            <person name="Locke D.P."/>
            <person name="Miethke P."/>
            <person name="Waters P.D."/>
            <person name="Veyrunes F."/>
            <person name="Fulton L."/>
            <person name="Fulton B."/>
            <person name="Graves T."/>
            <person name="Wallis J."/>
            <person name="Puente X.S."/>
            <person name="Lopez-Otin C."/>
            <person name="Ordonez G.R."/>
            <person name="Eichler E.E."/>
            <person name="Chen L."/>
            <person name="Cheng Z."/>
            <person name="Deakin J.E."/>
            <person name="Alsop A."/>
            <person name="Thompson K."/>
            <person name="Kirby P."/>
            <person name="Papenfuss A.T."/>
            <person name="Wakefield M.J."/>
            <person name="Olender T."/>
            <person name="Lancet D."/>
            <person name="Huttley G.A."/>
            <person name="Smit A.F."/>
            <person name="Pask A."/>
            <person name="Temple-Smith P."/>
            <person name="Batzer M.A."/>
            <person name="Walker J.A."/>
            <person name="Konkel M.K."/>
            <person name="Harris R.S."/>
            <person name="Whittington C.M."/>
            <person name="Wong E.S."/>
            <person name="Gemmell N.J."/>
            <person name="Buschiazzo E."/>
            <person name="Vargas Jentzsch I.M."/>
            <person name="Merkel A."/>
            <person name="Schmitz J."/>
            <person name="Zemann A."/>
            <person name="Churakov G."/>
            <person name="Kriegs J.O."/>
            <person name="Brosius J."/>
            <person name="Murchison E.P."/>
            <person name="Sachidanandam R."/>
            <person name="Smith C."/>
            <person name="Hannon G.J."/>
            <person name="Tsend-Ayush E."/>
            <person name="McMillan D."/>
            <person name="Attenborough R."/>
            <person name="Rens W."/>
            <person name="Ferguson-Smith M."/>
            <person name="Lefevre C.M."/>
            <person name="Sharp J.A."/>
            <person name="Nicholas K.R."/>
            <person name="Ray D.A."/>
            <person name="Kube M."/>
            <person name="Reinhardt R."/>
            <person name="Pringle T.H."/>
            <person name="Taylor J."/>
            <person name="Jones R.C."/>
            <person name="Nixon B."/>
            <person name="Dacheux J.L."/>
            <person name="Niwa H."/>
            <person name="Sekita Y."/>
            <person name="Huang X."/>
            <person name="Stark A."/>
            <person name="Kheradpour P."/>
            <person name="Kellis M."/>
            <person name="Flicek P."/>
            <person name="Chen Y."/>
            <person name="Webber C."/>
            <person name="Hardison R."/>
            <person name="Nelson J."/>
            <person name="Hallsworth-Pepin K."/>
            <person name="Delehaunty K."/>
            <person name="Markovic C."/>
            <person name="Minx P."/>
            <person name="Feng Y."/>
            <person name="Kremitzki C."/>
            <person name="Mitreva M."/>
            <person name="Glasscock J."/>
            <person name="Wylie T."/>
            <person name="Wohldmann P."/>
            <person name="Thiru P."/>
            <person name="Nhan M.N."/>
            <person name="Pohl C.S."/>
            <person name="Smith S.M."/>
            <person name="Hou S."/>
            <person name="Nefedov M."/>
            <person name="de Jong P.J."/>
            <person name="Renfree M.B."/>
            <person name="Mardis E.R."/>
            <person name="Wilson R.K."/>
        </authorList>
    </citation>
    <scope>NUCLEOTIDE SEQUENCE [LARGE SCALE GENOMIC DNA]</scope>
    <source>
        <strain evidence="1 2">Glennie</strain>
    </source>
</reference>
<sequence>MVSLEKRSRRTWIPTAGLSVTNVFLLTAVQLSPEVLGLAGAGPGRAAPLPEDLWCSPCVLSLGFQKRYFPIDYRIGVPYGMVLRLANVTRLQKAEVAVSTQRLLWASVSLDALSAIQEVLMEEHPSWNYISEIILLLSTVKQNVVRNPMDTATHSLASSRVPDSGRKPVRPKALLDNCFRVMELLYWSCCKQNSTRDWDVCGRRAPETGPIAV</sequence>
<dbReference type="InParanoid" id="A0A6I8PC32"/>
<reference evidence="1" key="2">
    <citation type="submission" date="2025-08" db="UniProtKB">
        <authorList>
            <consortium name="Ensembl"/>
        </authorList>
    </citation>
    <scope>IDENTIFICATION</scope>
    <source>
        <strain evidence="1">Glennie</strain>
    </source>
</reference>